<dbReference type="Proteomes" id="UP000187209">
    <property type="component" value="Unassembled WGS sequence"/>
</dbReference>
<dbReference type="PANTHER" id="PTHR12857">
    <property type="entry name" value="CXXC MOTIF CONTAINING ZINC BINDING PROTEIN"/>
    <property type="match status" value="1"/>
</dbReference>
<dbReference type="GO" id="GO:0008270">
    <property type="term" value="F:zinc ion binding"/>
    <property type="evidence" value="ECO:0007669"/>
    <property type="project" value="TreeGrafter"/>
</dbReference>
<reference evidence="4 5" key="1">
    <citation type="submission" date="2016-11" db="EMBL/GenBank/DDBJ databases">
        <title>The macronuclear genome of Stentor coeruleus: a giant cell with tiny introns.</title>
        <authorList>
            <person name="Slabodnick M."/>
            <person name="Ruby J.G."/>
            <person name="Reiff S.B."/>
            <person name="Swart E.C."/>
            <person name="Gosai S."/>
            <person name="Prabakaran S."/>
            <person name="Witkowska E."/>
            <person name="Larue G.E."/>
            <person name="Fisher S."/>
            <person name="Freeman R.M."/>
            <person name="Gunawardena J."/>
            <person name="Chu W."/>
            <person name="Stover N.A."/>
            <person name="Gregory B.D."/>
            <person name="Nowacki M."/>
            <person name="Derisi J."/>
            <person name="Roy S.W."/>
            <person name="Marshall W.F."/>
            <person name="Sood P."/>
        </authorList>
    </citation>
    <scope>NUCLEOTIDE SEQUENCE [LARGE SCALE GENOMIC DNA]</scope>
    <source>
        <strain evidence="4">WM001</strain>
    </source>
</reference>
<name>A0A1R2BNY3_9CILI</name>
<evidence type="ECO:0000256" key="2">
    <source>
        <dbReference type="ARBA" id="ARBA00022723"/>
    </source>
</evidence>
<dbReference type="AlphaFoldDB" id="A0A1R2BNY3"/>
<gene>
    <name evidence="4" type="ORF">SteCoe_21953</name>
</gene>
<dbReference type="PANTHER" id="PTHR12857:SF0">
    <property type="entry name" value="CXXC MOTIF CONTAINING ZINC BINDING PROTEIN"/>
    <property type="match status" value="1"/>
</dbReference>
<organism evidence="4 5">
    <name type="scientific">Stentor coeruleus</name>
    <dbReference type="NCBI Taxonomy" id="5963"/>
    <lineage>
        <taxon>Eukaryota</taxon>
        <taxon>Sar</taxon>
        <taxon>Alveolata</taxon>
        <taxon>Ciliophora</taxon>
        <taxon>Postciliodesmatophora</taxon>
        <taxon>Heterotrichea</taxon>
        <taxon>Heterotrichida</taxon>
        <taxon>Stentoridae</taxon>
        <taxon>Stentor</taxon>
    </lineage>
</organism>
<evidence type="ECO:0000256" key="1">
    <source>
        <dbReference type="ARBA" id="ARBA00007818"/>
    </source>
</evidence>
<keyword evidence="3" id="KW-0862">Zinc</keyword>
<dbReference type="EMBL" id="MPUH01000530">
    <property type="protein sequence ID" value="OMJ78275.1"/>
    <property type="molecule type" value="Genomic_DNA"/>
</dbReference>
<proteinExistence type="inferred from homology"/>
<protein>
    <submittedName>
        <fullName evidence="4">Uncharacterized protein</fullName>
    </submittedName>
</protein>
<dbReference type="OrthoDB" id="10248838at2759"/>
<dbReference type="SUPFAM" id="SSF141678">
    <property type="entry name" value="MAL13P1.257-like"/>
    <property type="match status" value="1"/>
</dbReference>
<evidence type="ECO:0000256" key="3">
    <source>
        <dbReference type="ARBA" id="ARBA00022833"/>
    </source>
</evidence>
<sequence length="175" mass="19803">MLHIKTNKKSQNYSLLITKMGIFKLLFKARLDGIDSILFPTEISWFCKIACASCREVHDKDVSFSINEQVQTKGSRGNFNFVYTCKLCSKTSTIVYVHTSFSSYGDNERYSPIIELECRGLKILSWSIASGAMAVSSSGNKFSDTNFAENDWCDYDEEMGQLVGVYEIDTKVEEC</sequence>
<comment type="similarity">
    <text evidence="1">Belongs to the UPF0587 family.</text>
</comment>
<keyword evidence="2" id="KW-0479">Metal-binding</keyword>
<evidence type="ECO:0000313" key="5">
    <source>
        <dbReference type="Proteomes" id="UP000187209"/>
    </source>
</evidence>
<keyword evidence="5" id="KW-1185">Reference proteome</keyword>
<comment type="caution">
    <text evidence="4">The sequence shown here is derived from an EMBL/GenBank/DDBJ whole genome shotgun (WGS) entry which is preliminary data.</text>
</comment>
<evidence type="ECO:0000313" key="4">
    <source>
        <dbReference type="EMBL" id="OMJ78275.1"/>
    </source>
</evidence>
<dbReference type="Pfam" id="PF05907">
    <property type="entry name" value="CXXC_Zn-b_euk"/>
    <property type="match status" value="1"/>
</dbReference>
<dbReference type="InterPro" id="IPR008584">
    <property type="entry name" value="CXXC_Zn-binding_euk"/>
</dbReference>
<accession>A0A1R2BNY3</accession>